<keyword evidence="2" id="KW-1185">Reference proteome</keyword>
<name>A0A4R3K4V3_9FIRM</name>
<proteinExistence type="predicted"/>
<reference evidence="1 2" key="1">
    <citation type="submission" date="2019-03" db="EMBL/GenBank/DDBJ databases">
        <title>Genomic Encyclopedia of Type Strains, Phase IV (KMG-IV): sequencing the most valuable type-strain genomes for metagenomic binning, comparative biology and taxonomic classification.</title>
        <authorList>
            <person name="Goeker M."/>
        </authorList>
    </citation>
    <scope>NUCLEOTIDE SEQUENCE [LARGE SCALE GENOMIC DNA]</scope>
    <source>
        <strain evidence="1 2">DSM 20467</strain>
    </source>
</reference>
<organism evidence="1 2">
    <name type="scientific">Pectinatus cerevisiiphilus</name>
    <dbReference type="NCBI Taxonomy" id="86956"/>
    <lineage>
        <taxon>Bacteria</taxon>
        <taxon>Bacillati</taxon>
        <taxon>Bacillota</taxon>
        <taxon>Negativicutes</taxon>
        <taxon>Selenomonadales</taxon>
        <taxon>Selenomonadaceae</taxon>
        <taxon>Pectinatus</taxon>
    </lineage>
</organism>
<evidence type="ECO:0000313" key="2">
    <source>
        <dbReference type="Proteomes" id="UP000295188"/>
    </source>
</evidence>
<sequence>MICFLPNVLKDKLMLGKEGTAGAIAAESLLFLYYRV</sequence>
<dbReference type="EMBL" id="SMAA01000013">
    <property type="protein sequence ID" value="TCS77814.1"/>
    <property type="molecule type" value="Genomic_DNA"/>
</dbReference>
<dbReference type="AlphaFoldDB" id="A0A4R3K4V3"/>
<dbReference type="Proteomes" id="UP000295188">
    <property type="component" value="Unassembled WGS sequence"/>
</dbReference>
<accession>A0A4R3K4V3</accession>
<comment type="caution">
    <text evidence="1">The sequence shown here is derived from an EMBL/GenBank/DDBJ whole genome shotgun (WGS) entry which is preliminary data.</text>
</comment>
<protein>
    <submittedName>
        <fullName evidence="1">Uncharacterized protein</fullName>
    </submittedName>
</protein>
<gene>
    <name evidence="1" type="ORF">EDC37_11352</name>
</gene>
<evidence type="ECO:0000313" key="1">
    <source>
        <dbReference type="EMBL" id="TCS77814.1"/>
    </source>
</evidence>